<dbReference type="PANTHER" id="PTHR34301:SF8">
    <property type="entry name" value="ATPASE DOMAIN-CONTAINING PROTEIN"/>
    <property type="match status" value="1"/>
</dbReference>
<dbReference type="Gene3D" id="3.40.50.300">
    <property type="entry name" value="P-loop containing nucleotide triphosphate hydrolases"/>
    <property type="match status" value="1"/>
</dbReference>
<sequence length="374" mass="43658">MENYSSQSRRGLISSFWDILERQSLVLSAERRMGKTCIIKKMQAEPPPDKLSMYHDLEKVRSPLEFVETVLQDVEEYLTKLRRTARKTRQLLTQLSSTEIMGVKLPEFAAAYWKHLLTTTIADLLENQDKKVILFWDEVPYMLSNIGDKEAMEVLDTLRAIRQTYPDVRMVFTGSIGLHHVVGKLKEVGYSNEPINDMYSADVPALLDNDATRLARCLLEGEKIVTSNVYESAAAIAQAVDGIPFYIHHLVLQLKMGRRAIEATEIDQIINECLLNPLNPWKMDHYRDRIDNYYKNEQCIYALNILDIFAVEDKSLLFDDLFNKLKNEAQTQDKEIARNVLRTLERDYYIVRQADRTYRFRYSLIKRYWNLLRG</sequence>
<accession>A0A2A2TN08</accession>
<organism evidence="1 2">
    <name type="scientific">Brunnivagina elsteri CCALA 953</name>
    <dbReference type="NCBI Taxonomy" id="987040"/>
    <lineage>
        <taxon>Bacteria</taxon>
        <taxon>Bacillati</taxon>
        <taxon>Cyanobacteriota</taxon>
        <taxon>Cyanophyceae</taxon>
        <taxon>Nostocales</taxon>
        <taxon>Calotrichaceae</taxon>
        <taxon>Brunnivagina</taxon>
    </lineage>
</organism>
<keyword evidence="2" id="KW-1185">Reference proteome</keyword>
<name>A0A2A2TN08_9CYAN</name>
<dbReference type="InterPro" id="IPR027417">
    <property type="entry name" value="P-loop_NTPase"/>
</dbReference>
<dbReference type="AlphaFoldDB" id="A0A2A2TN08"/>
<dbReference type="Proteomes" id="UP000218238">
    <property type="component" value="Unassembled WGS sequence"/>
</dbReference>
<dbReference type="SUPFAM" id="SSF52540">
    <property type="entry name" value="P-loop containing nucleoside triphosphate hydrolases"/>
    <property type="match status" value="1"/>
</dbReference>
<comment type="caution">
    <text evidence="1">The sequence shown here is derived from an EMBL/GenBank/DDBJ whole genome shotgun (WGS) entry which is preliminary data.</text>
</comment>
<gene>
    <name evidence="1" type="ORF">CK510_04740</name>
</gene>
<dbReference type="EMBL" id="NTFS01000031">
    <property type="protein sequence ID" value="PAX59901.1"/>
    <property type="molecule type" value="Genomic_DNA"/>
</dbReference>
<protein>
    <submittedName>
        <fullName evidence="1">AAA family ATPase</fullName>
    </submittedName>
</protein>
<evidence type="ECO:0000313" key="1">
    <source>
        <dbReference type="EMBL" id="PAX59901.1"/>
    </source>
</evidence>
<dbReference type="PANTHER" id="PTHR34301">
    <property type="entry name" value="DNA-BINDING PROTEIN-RELATED"/>
    <property type="match status" value="1"/>
</dbReference>
<reference evidence="1 2" key="1">
    <citation type="submission" date="2017-08" db="EMBL/GenBank/DDBJ databases">
        <title>Draft genome sequence of filamentous cyanobacterium Calothrix elsteri CCALA 953.</title>
        <authorList>
            <person name="Gagunashvili A.N."/>
            <person name="Elster J."/>
            <person name="Andresson O.S."/>
        </authorList>
    </citation>
    <scope>NUCLEOTIDE SEQUENCE [LARGE SCALE GENOMIC DNA]</scope>
    <source>
        <strain evidence="1 2">CCALA 953</strain>
    </source>
</reference>
<dbReference type="RefSeq" id="WP_095720600.1">
    <property type="nucleotide sequence ID" value="NZ_NTFS01000031.1"/>
</dbReference>
<dbReference type="OrthoDB" id="1550950at2"/>
<proteinExistence type="predicted"/>
<evidence type="ECO:0000313" key="2">
    <source>
        <dbReference type="Proteomes" id="UP000218238"/>
    </source>
</evidence>